<sequence length="686" mass="78787">MNNKLKAIQSINHYHGTEVSDPFSWLEDSSSEETKRWLEEQTERTKEYFSTLSDQQPIKDRLTKLWNYSRFSPPQKHGDYYYFTMNEGLKNQDILYRTKDLKTETFETVIDPNSFSKKGTIALTKLAFNADGSLLAYATSLNGSDSEEIRILDLHTGKEFYEVIKWCKFTCITWDETGKGFYYNRFPDPKTVNVEDQNNYNKLYWHQVGTEQSEDPLIFERPDVKELAFDSFLTEDRRYLIIKGWNGSGVKNRLYYKDLHNDSPIIKLLDDEDATYTFLSNKGTLFYIYTNENAPMGKVIAIDINEPSRNNWQEVIPEKRDVLQVARIINNQLVLCYLHHAYHQLELFDLDGSYIKNIPLPGMGSVIINDSINEVFGNVNSAELFISYTSFTEPNTVYHYDFTLEKLTKVFSQKSKNNVASPFETNQVFYTSKDGTKIPMFITANKHLNKETTHPVILTAYGGFSRCNSPFHSPFYQKWLEDGGMVVLANIRGGGEFGEEWHKAGMRENKQNVFNDFIAAAEWLIENKYTESSKLSMLGMSNGGLLVSACMVQRPELFGSVICQVPLTDMLKYHTFTVGRFWISEYGSAEENPEMFQSLLAYSPYHNVKTGVSYPPILITTADTDDRVVPAHAMKFAAALQASDSKNPVILRMEKDAGHGVGKPVKKQIDEFTDIYTFLSHLHLRN</sequence>
<dbReference type="RefSeq" id="WP_322446754.1">
    <property type="nucleotide sequence ID" value="NZ_JAXOFX010000006.1"/>
</dbReference>
<dbReference type="InterPro" id="IPR023302">
    <property type="entry name" value="Pept_S9A_N"/>
</dbReference>
<keyword evidence="5" id="KW-0378">Hydrolase</keyword>
<reference evidence="9 10" key="1">
    <citation type="submission" date="2023-11" db="EMBL/GenBank/DDBJ databases">
        <title>Bacillus jintuensis, isolated from a mudflat on the Beibu Gulf coast.</title>
        <authorList>
            <person name="Li M."/>
        </authorList>
    </citation>
    <scope>NUCLEOTIDE SEQUENCE [LARGE SCALE GENOMIC DNA]</scope>
    <source>
        <strain evidence="9 10">31A1R</strain>
    </source>
</reference>
<feature type="domain" description="Peptidase S9 prolyl oligopeptidase catalytic" evidence="7">
    <location>
        <begin position="477"/>
        <end position="681"/>
    </location>
</feature>
<evidence type="ECO:0000259" key="7">
    <source>
        <dbReference type="Pfam" id="PF00326"/>
    </source>
</evidence>
<evidence type="ECO:0000313" key="9">
    <source>
        <dbReference type="EMBL" id="MDZ5472316.1"/>
    </source>
</evidence>
<evidence type="ECO:0000256" key="5">
    <source>
        <dbReference type="ARBA" id="ARBA00022801"/>
    </source>
</evidence>
<comment type="similarity">
    <text evidence="2">Belongs to the peptidase S9A family.</text>
</comment>
<dbReference type="SUPFAM" id="SSF50993">
    <property type="entry name" value="Peptidase/esterase 'gauge' domain"/>
    <property type="match status" value="1"/>
</dbReference>
<dbReference type="EC" id="3.4.21.26" evidence="3"/>
<evidence type="ECO:0000256" key="4">
    <source>
        <dbReference type="ARBA" id="ARBA00022670"/>
    </source>
</evidence>
<dbReference type="InterPro" id="IPR051167">
    <property type="entry name" value="Prolyl_oligopep/macrocyclase"/>
</dbReference>
<evidence type="ECO:0000256" key="1">
    <source>
        <dbReference type="ARBA" id="ARBA00001070"/>
    </source>
</evidence>
<protein>
    <recommendedName>
        <fullName evidence="3">prolyl oligopeptidase</fullName>
        <ecNumber evidence="3">3.4.21.26</ecNumber>
    </recommendedName>
</protein>
<comment type="catalytic activity">
    <reaction evidence="1">
        <text>Hydrolysis of Pro-|-Xaa &gt;&gt; Ala-|-Xaa in oligopeptides.</text>
        <dbReference type="EC" id="3.4.21.26"/>
    </reaction>
</comment>
<evidence type="ECO:0000256" key="2">
    <source>
        <dbReference type="ARBA" id="ARBA00005228"/>
    </source>
</evidence>
<keyword evidence="4" id="KW-0645">Protease</keyword>
<dbReference type="InterPro" id="IPR002470">
    <property type="entry name" value="Peptidase_S9A"/>
</dbReference>
<dbReference type="Gene3D" id="2.130.10.120">
    <property type="entry name" value="Prolyl oligopeptidase, N-terminal domain"/>
    <property type="match status" value="1"/>
</dbReference>
<dbReference type="PANTHER" id="PTHR42881">
    <property type="entry name" value="PROLYL ENDOPEPTIDASE"/>
    <property type="match status" value="1"/>
</dbReference>
<dbReference type="PRINTS" id="PR00862">
    <property type="entry name" value="PROLIGOPTASE"/>
</dbReference>
<name>A0ABU5IYV3_9BACI</name>
<dbReference type="InterPro" id="IPR002471">
    <property type="entry name" value="Pept_S9_AS"/>
</dbReference>
<dbReference type="Pfam" id="PF00326">
    <property type="entry name" value="Peptidase_S9"/>
    <property type="match status" value="1"/>
</dbReference>
<dbReference type="InterPro" id="IPR029058">
    <property type="entry name" value="AB_hydrolase_fold"/>
</dbReference>
<dbReference type="InterPro" id="IPR001375">
    <property type="entry name" value="Peptidase_S9_cat"/>
</dbReference>
<evidence type="ECO:0000256" key="3">
    <source>
        <dbReference type="ARBA" id="ARBA00011897"/>
    </source>
</evidence>
<accession>A0ABU5IYV3</accession>
<evidence type="ECO:0000259" key="8">
    <source>
        <dbReference type="Pfam" id="PF02897"/>
    </source>
</evidence>
<dbReference type="PROSITE" id="PS00708">
    <property type="entry name" value="PRO_ENDOPEP_SER"/>
    <property type="match status" value="1"/>
</dbReference>
<organism evidence="9 10">
    <name type="scientific">Robertmurraya mangrovi</name>
    <dbReference type="NCBI Taxonomy" id="3098077"/>
    <lineage>
        <taxon>Bacteria</taxon>
        <taxon>Bacillati</taxon>
        <taxon>Bacillota</taxon>
        <taxon>Bacilli</taxon>
        <taxon>Bacillales</taxon>
        <taxon>Bacillaceae</taxon>
        <taxon>Robertmurraya</taxon>
    </lineage>
</organism>
<dbReference type="PANTHER" id="PTHR42881:SF2">
    <property type="entry name" value="PROLYL ENDOPEPTIDASE"/>
    <property type="match status" value="1"/>
</dbReference>
<gene>
    <name evidence="9" type="ORF">SM124_11210</name>
</gene>
<keyword evidence="6" id="KW-0720">Serine protease</keyword>
<dbReference type="Gene3D" id="3.40.50.1820">
    <property type="entry name" value="alpha/beta hydrolase"/>
    <property type="match status" value="1"/>
</dbReference>
<comment type="caution">
    <text evidence="9">The sequence shown here is derived from an EMBL/GenBank/DDBJ whole genome shotgun (WGS) entry which is preliminary data.</text>
</comment>
<feature type="domain" description="Peptidase S9A N-terminal" evidence="8">
    <location>
        <begin position="9"/>
        <end position="409"/>
    </location>
</feature>
<evidence type="ECO:0000256" key="6">
    <source>
        <dbReference type="ARBA" id="ARBA00022825"/>
    </source>
</evidence>
<keyword evidence="10" id="KW-1185">Reference proteome</keyword>
<dbReference type="SUPFAM" id="SSF53474">
    <property type="entry name" value="alpha/beta-Hydrolases"/>
    <property type="match status" value="1"/>
</dbReference>
<dbReference type="Pfam" id="PF02897">
    <property type="entry name" value="Peptidase_S9_N"/>
    <property type="match status" value="1"/>
</dbReference>
<evidence type="ECO:0000313" key="10">
    <source>
        <dbReference type="Proteomes" id="UP001290455"/>
    </source>
</evidence>
<dbReference type="Proteomes" id="UP001290455">
    <property type="component" value="Unassembled WGS sequence"/>
</dbReference>
<dbReference type="EMBL" id="JAXOFX010000006">
    <property type="protein sequence ID" value="MDZ5472316.1"/>
    <property type="molecule type" value="Genomic_DNA"/>
</dbReference>
<proteinExistence type="inferred from homology"/>